<gene>
    <name evidence="3" type="ORF">TGCOUG_267040A</name>
</gene>
<dbReference type="AlphaFoldDB" id="A0A2G8Y485"/>
<dbReference type="Pfam" id="PF20725">
    <property type="entry name" value="DUF6832"/>
    <property type="match status" value="1"/>
</dbReference>
<feature type="compositionally biased region" description="Basic and acidic residues" evidence="1">
    <location>
        <begin position="90"/>
        <end position="99"/>
    </location>
</feature>
<feature type="region of interest" description="Disordered" evidence="1">
    <location>
        <begin position="34"/>
        <end position="117"/>
    </location>
</feature>
<feature type="compositionally biased region" description="Low complexity" evidence="1">
    <location>
        <begin position="34"/>
        <end position="55"/>
    </location>
</feature>
<evidence type="ECO:0000313" key="3">
    <source>
        <dbReference type="EMBL" id="PIM02085.1"/>
    </source>
</evidence>
<evidence type="ECO:0000259" key="2">
    <source>
        <dbReference type="Pfam" id="PF20725"/>
    </source>
</evidence>
<feature type="domain" description="DUF6832" evidence="2">
    <location>
        <begin position="190"/>
        <end position="352"/>
    </location>
</feature>
<organism evidence="3 4">
    <name type="scientific">Toxoplasma gondii COUG</name>
    <dbReference type="NCBI Taxonomy" id="1074873"/>
    <lineage>
        <taxon>Eukaryota</taxon>
        <taxon>Sar</taxon>
        <taxon>Alveolata</taxon>
        <taxon>Apicomplexa</taxon>
        <taxon>Conoidasida</taxon>
        <taxon>Coccidia</taxon>
        <taxon>Eucoccidiorida</taxon>
        <taxon>Eimeriorina</taxon>
        <taxon>Sarcocystidae</taxon>
        <taxon>Toxoplasma</taxon>
    </lineage>
</organism>
<dbReference type="EMBL" id="AGQR02001311">
    <property type="protein sequence ID" value="PIM02085.1"/>
    <property type="molecule type" value="Genomic_DNA"/>
</dbReference>
<feature type="compositionally biased region" description="Basic and acidic residues" evidence="1">
    <location>
        <begin position="448"/>
        <end position="459"/>
    </location>
</feature>
<protein>
    <recommendedName>
        <fullName evidence="2">DUF6832 domain-containing protein</fullName>
    </recommendedName>
</protein>
<name>A0A2G8Y485_TOXGO</name>
<dbReference type="InterPro" id="IPR049235">
    <property type="entry name" value="DUF6832"/>
</dbReference>
<feature type="compositionally biased region" description="Basic and acidic residues" evidence="1">
    <location>
        <begin position="380"/>
        <end position="395"/>
    </location>
</feature>
<sequence>MLATRPVCSGSQEAAFSPGRRTLRLISASSVSSLTSSFSPSCSSLSSASLSPSSLPDRHRRSAHALPSVPLHRRRLHPAPSSSPSFPEPSARDEQEGERFASSPSTPLSPCRKPPTSLAPPATASFCAASFSSPSLFMRSLRSLPPFSSSSFSFSRSLALPSTAPEWRKEALRGVGVLASLTSGQMTTREYEEAFLPRRLKRIKVFNTPPPSELPAFFHKRLDNAHSNPRSILKLYRQYMRKDDYPAYDWLVRCFCHLGNVFGFNSFWATKDKQVIQALPSFKFLVYDLIERKHLIEARQVPRLLYAFACLEYRSWHLLPTLLEHVEANLEKWRTPTLANMALTLALLGVGDDAPGEARRMQRKGKPCWRAQADCDVSDRWSQPRDTLELSKDGDQTDAEEERVGSLSSGKGRPGLGNEGVTERKKKGGAVHGKGGSLVRSQASGGDGGKREASESTQA</sequence>
<reference evidence="3 4" key="1">
    <citation type="journal article" date="2016" name="Nat. Commun.">
        <title>Local admixture of amplified and diversified secreted pathogenesis determinants shapes mosaic Toxoplasma gondii genomes.</title>
        <authorList>
            <person name="Lorenzi H."/>
            <person name="Khan A."/>
            <person name="Behnke M.S."/>
            <person name="Namasivayam S."/>
            <person name="Swapna L.S."/>
            <person name="Hadjithomas M."/>
            <person name="Karamycheva S."/>
            <person name="Pinney D."/>
            <person name="Brunk B.P."/>
            <person name="Ajioka J.W."/>
            <person name="Ajzenberg D."/>
            <person name="Boothroyd J.C."/>
            <person name="Boyle J.P."/>
            <person name="Darde M.L."/>
            <person name="Diaz-Miranda M.A."/>
            <person name="Dubey J.P."/>
            <person name="Fritz H.M."/>
            <person name="Gennari S.M."/>
            <person name="Gregory B.D."/>
            <person name="Kim K."/>
            <person name="Saeij J.P."/>
            <person name="Su C."/>
            <person name="White M.W."/>
            <person name="Zhu X.Q."/>
            <person name="Howe D.K."/>
            <person name="Rosenthal B.M."/>
            <person name="Grigg M.E."/>
            <person name="Parkinson J."/>
            <person name="Liu L."/>
            <person name="Kissinger J.C."/>
            <person name="Roos D.S."/>
            <person name="Sibley L.D."/>
        </authorList>
    </citation>
    <scope>NUCLEOTIDE SEQUENCE [LARGE SCALE GENOMIC DNA]</scope>
    <source>
        <strain evidence="3 4">COUG</strain>
    </source>
</reference>
<accession>A0A2G8Y485</accession>
<dbReference type="VEuPathDB" id="ToxoDB:TGCOUG_267040A"/>
<dbReference type="Proteomes" id="UP000236343">
    <property type="component" value="Unassembled WGS sequence"/>
</dbReference>
<proteinExistence type="predicted"/>
<feature type="region of interest" description="Disordered" evidence="1">
    <location>
        <begin position="380"/>
        <end position="459"/>
    </location>
</feature>
<evidence type="ECO:0000313" key="4">
    <source>
        <dbReference type="Proteomes" id="UP000236343"/>
    </source>
</evidence>
<comment type="caution">
    <text evidence="3">The sequence shown here is derived from an EMBL/GenBank/DDBJ whole genome shotgun (WGS) entry which is preliminary data.</text>
</comment>
<evidence type="ECO:0000256" key="1">
    <source>
        <dbReference type="SAM" id="MobiDB-lite"/>
    </source>
</evidence>
<feature type="compositionally biased region" description="Low complexity" evidence="1">
    <location>
        <begin position="78"/>
        <end position="89"/>
    </location>
</feature>